<organism evidence="1 2">
    <name type="scientific">Candidatus Methanogaster sp</name>
    <dbReference type="NCBI Taxonomy" id="3386292"/>
    <lineage>
        <taxon>Archaea</taxon>
        <taxon>Methanobacteriati</taxon>
        <taxon>Methanobacteriota</taxon>
        <taxon>Stenosarchaea group</taxon>
        <taxon>Methanomicrobia</taxon>
        <taxon>Methanosarcinales</taxon>
        <taxon>ANME-2 cluster</taxon>
        <taxon>Candidatus Methanogasteraceae</taxon>
        <taxon>Candidatus Methanogaster</taxon>
    </lineage>
</organism>
<accession>A0AC61KZL3</accession>
<reference evidence="1" key="1">
    <citation type="submission" date="2018-01" db="EMBL/GenBank/DDBJ databases">
        <authorList>
            <person name="Krukenberg V."/>
        </authorList>
    </citation>
    <scope>NUCLEOTIDE SEQUENCE</scope>
    <source>
        <strain evidence="1">E20ANME2</strain>
    </source>
</reference>
<name>A0AC61KZL3_9EURY</name>
<protein>
    <submittedName>
        <fullName evidence="1">Uncharacterized protein</fullName>
    </submittedName>
</protein>
<comment type="caution">
    <text evidence="1">The sequence shown here is derived from an EMBL/GenBank/DDBJ whole genome shotgun (WGS) entry which is preliminary data.</text>
</comment>
<sequence>MMFDQSLHQGGNDNMNRCIKYVSILIILMTFATTAMAADTADPVIHSITLNDTTPNPGDPILVTVSATDDVEVTSVSANSFSLTNKSGLWNRTLTAGAAGTHYVNVAARDAAGNVTWDNTTSYTSTVSDITDPVIHSVTLNDTTPNPGDPILVTVSATDNVRVTKVSANGLSLTNKSGLWNGTLTAGAAGTHYVNVAARDAADNIVWDNSTSYSSTTSSGGPPVITPIEPSANPKSEVNEKMTFEITVNQTVTIKWYIDGIRVQNTPNVPSGTSNTYENDTAPAGVYNVTVFVENMTTHRTASHEWIWTVTASGHSTGFRIWDANREPPMDLNYTWTARSYTGFYYDIDDDISTETLTIQLDDYDERNIKEGNLQYITTAADLEFEYNEGRDDERWGSYKVIGFMAEKYFAGYEDDNTSIATENIRLLSKDMLSKVLIDEDEKHMISTGASLKLKEDYELKIIQLDIDGGQAQIDLMKDGKSVDSDIVTSPDTYVYTEDIRKLDDVPLVAVHIDNVFAGTESDMLVIDGIFQISDDFILVDTGEDYGEMEIQSASSYTIKMENSDDIELEEDEIVDIMGNLKFLVADNETLRFALYEEITEPGTHDIRGTVYDTGEATWNHMNFEGFYYNIHDDLGTETLMVKNCDGNNIPEDQLIYETTAESVEFDLSEWGSFDVVGFMAEPYFAGYTKDGTNDAITNENINLLSKDMLSKVLIDVEDDRMISTGASLQLEEDYELKVIQLDVEGGQAQLELLKNGKSVDTDIVQSPDTYVYTKDLGKLDDVPLVVAYIDNVFAGTESDLVTIKGVFQISDDPISIDSGDTYGEMEITGASGDKITMKNKENDIDLDEGETTMIMENIGFTTSDDGGDRYYLFVRRTIGSIAALKIELPEGLIINEDIVITITADGSPVEGVEVQFAGENMGLTDSNGKVTIRSEEAGTFTIIANKENYDSASREIRILTESEADMDPLEIEMLDTVEPGEDVVIKVSYKGDDIDNASISWDGDYIGDTDETGSLTYTAEDEGTYTVTANKDGYLEGSEEIEVAVPSAEFELEDLTFPDNVSVNKEFTVSVDVTNTGNADGTYLAELKVNDSVVDSQNVTLDAGDTEKIEFTTKIAEAGTFTIEIGTESGEITVTKPKSNTTLIAVVLILLALLGAIGYLLISSAPEGGWTVGRLSDAIKDKFQRGGKGL</sequence>
<evidence type="ECO:0000313" key="2">
    <source>
        <dbReference type="Proteomes" id="UP000248329"/>
    </source>
</evidence>
<evidence type="ECO:0000313" key="1">
    <source>
        <dbReference type="EMBL" id="PXF57802.1"/>
    </source>
</evidence>
<gene>
    <name evidence="1" type="ORF">C4B59_14540</name>
</gene>
<dbReference type="Proteomes" id="UP000248329">
    <property type="component" value="Unassembled WGS sequence"/>
</dbReference>
<proteinExistence type="predicted"/>
<dbReference type="EMBL" id="PQXF01000049">
    <property type="protein sequence ID" value="PXF57802.1"/>
    <property type="molecule type" value="Genomic_DNA"/>
</dbReference>